<organism evidence="2 3">
    <name type="scientific">Molorchus minor</name>
    <dbReference type="NCBI Taxonomy" id="1323400"/>
    <lineage>
        <taxon>Eukaryota</taxon>
        <taxon>Metazoa</taxon>
        <taxon>Ecdysozoa</taxon>
        <taxon>Arthropoda</taxon>
        <taxon>Hexapoda</taxon>
        <taxon>Insecta</taxon>
        <taxon>Pterygota</taxon>
        <taxon>Neoptera</taxon>
        <taxon>Endopterygota</taxon>
        <taxon>Coleoptera</taxon>
        <taxon>Polyphaga</taxon>
        <taxon>Cucujiformia</taxon>
        <taxon>Chrysomeloidea</taxon>
        <taxon>Cerambycidae</taxon>
        <taxon>Lamiinae</taxon>
        <taxon>Monochamini</taxon>
        <taxon>Molorchus</taxon>
    </lineage>
</organism>
<dbReference type="PANTHER" id="PTHR39959">
    <property type="entry name" value="RE44287P-RELATED"/>
    <property type="match status" value="1"/>
</dbReference>
<dbReference type="Proteomes" id="UP001162164">
    <property type="component" value="Unassembled WGS sequence"/>
</dbReference>
<comment type="caution">
    <text evidence="2">The sequence shown here is derived from an EMBL/GenBank/DDBJ whole genome shotgun (WGS) entry which is preliminary data.</text>
</comment>
<sequence>APTPQPKVLNMSCVLDSSFKSVFRIDGRVGPPPVVDDGAEGCISTRSSGSFVINAEGGKKMSECGVRRCTSSASPRANMCVVVRMPTVRGLKLPEDGLVTLQCTPQDTVVAHTKHIRLGPTTNNKGRSANNGVVASGGGQRNFDSKMILLRKSPGSHSFDQPLLPGSVVQLGEELVLRAVVQDGDGWKASRMGPVIVRSANSKKSVTLIEENGCRSPGMKSICPFQPRQISPLDTILHFRAFLFQSSSKGDDMLVSVRMLGCLNIPDCYQVGRYTRRVLKNVLLSKGIIPVLYFAQNETNLGPF</sequence>
<evidence type="ECO:0000313" key="3">
    <source>
        <dbReference type="Proteomes" id="UP001162164"/>
    </source>
</evidence>
<proteinExistence type="predicted"/>
<feature type="compositionally biased region" description="Polar residues" evidence="1">
    <location>
        <begin position="120"/>
        <end position="133"/>
    </location>
</feature>
<gene>
    <name evidence="2" type="ORF">NQ317_000336</name>
</gene>
<accession>A0ABQ9JZJ6</accession>
<protein>
    <submittedName>
        <fullName evidence="2">Uncharacterized protein</fullName>
    </submittedName>
</protein>
<dbReference type="PANTHER" id="PTHR39959:SF2">
    <property type="entry name" value="RE44287P"/>
    <property type="match status" value="1"/>
</dbReference>
<evidence type="ECO:0000256" key="1">
    <source>
        <dbReference type="SAM" id="MobiDB-lite"/>
    </source>
</evidence>
<feature type="non-terminal residue" evidence="2">
    <location>
        <position position="1"/>
    </location>
</feature>
<dbReference type="EMBL" id="JAPWTJ010000061">
    <property type="protein sequence ID" value="KAJ8983776.1"/>
    <property type="molecule type" value="Genomic_DNA"/>
</dbReference>
<reference evidence="2" key="1">
    <citation type="journal article" date="2023" name="Insect Mol. Biol.">
        <title>Genome sequencing provides insights into the evolution of gene families encoding plant cell wall-degrading enzymes in longhorned beetles.</title>
        <authorList>
            <person name="Shin N.R."/>
            <person name="Okamura Y."/>
            <person name="Kirsch R."/>
            <person name="Pauchet Y."/>
        </authorList>
    </citation>
    <scope>NUCLEOTIDE SEQUENCE</scope>
    <source>
        <strain evidence="2">MMC_N1</strain>
    </source>
</reference>
<name>A0ABQ9JZJ6_9CUCU</name>
<feature type="region of interest" description="Disordered" evidence="1">
    <location>
        <begin position="118"/>
        <end position="137"/>
    </location>
</feature>
<keyword evidence="3" id="KW-1185">Reference proteome</keyword>
<evidence type="ECO:0000313" key="2">
    <source>
        <dbReference type="EMBL" id="KAJ8983776.1"/>
    </source>
</evidence>